<comment type="caution">
    <text evidence="4">The sequence shown here is derived from an EMBL/GenBank/DDBJ whole genome shotgun (WGS) entry which is preliminary data.</text>
</comment>
<dbReference type="SUPFAM" id="SSF55729">
    <property type="entry name" value="Acyl-CoA N-acyltransferases (Nat)"/>
    <property type="match status" value="1"/>
</dbReference>
<dbReference type="RefSeq" id="WP_219761196.1">
    <property type="nucleotide sequence ID" value="NZ_JAHYBZ010000001.1"/>
</dbReference>
<proteinExistence type="predicted"/>
<evidence type="ECO:0000256" key="1">
    <source>
        <dbReference type="ARBA" id="ARBA00022679"/>
    </source>
</evidence>
<dbReference type="InterPro" id="IPR016181">
    <property type="entry name" value="Acyl_CoA_acyltransferase"/>
</dbReference>
<protein>
    <submittedName>
        <fullName evidence="4">GNAT family N-acetyltransferase</fullName>
        <ecNumber evidence="4">2.3.1.-</ecNumber>
    </submittedName>
</protein>
<keyword evidence="1 4" id="KW-0808">Transferase</keyword>
<dbReference type="PANTHER" id="PTHR43877">
    <property type="entry name" value="AMINOALKYLPHOSPHONATE N-ACETYLTRANSFERASE-RELATED-RELATED"/>
    <property type="match status" value="1"/>
</dbReference>
<keyword evidence="2 4" id="KW-0012">Acyltransferase</keyword>
<sequence length="151" mass="16119">MIRIAIEDPDQPEIRAMLAAGEANSASLYPAESNHHLPLDALRAPDVLFHVARDAEGIALGTGAVVLKGDWAEVKRMWTTPAARGRRVAAQVLAALEAAAQARDVQVLRLETGVNSHAALALYARAGFSAIDPFEGYAPDPLSVFLEKRIG</sequence>
<dbReference type="Gene3D" id="3.40.630.30">
    <property type="match status" value="1"/>
</dbReference>
<feature type="domain" description="N-acetyltransferase" evidence="3">
    <location>
        <begin position="1"/>
        <end position="151"/>
    </location>
</feature>
<dbReference type="EC" id="2.3.1.-" evidence="4"/>
<evidence type="ECO:0000256" key="2">
    <source>
        <dbReference type="ARBA" id="ARBA00023315"/>
    </source>
</evidence>
<evidence type="ECO:0000259" key="3">
    <source>
        <dbReference type="PROSITE" id="PS51186"/>
    </source>
</evidence>
<accession>A0ABS7A350</accession>
<evidence type="ECO:0000313" key="4">
    <source>
        <dbReference type="EMBL" id="MBW6396716.1"/>
    </source>
</evidence>
<organism evidence="4 5">
    <name type="scientific">Roseomonas alba</name>
    <dbReference type="NCBI Taxonomy" id="2846776"/>
    <lineage>
        <taxon>Bacteria</taxon>
        <taxon>Pseudomonadati</taxon>
        <taxon>Pseudomonadota</taxon>
        <taxon>Alphaproteobacteria</taxon>
        <taxon>Acetobacterales</taxon>
        <taxon>Roseomonadaceae</taxon>
        <taxon>Roseomonas</taxon>
    </lineage>
</organism>
<dbReference type="Pfam" id="PF00583">
    <property type="entry name" value="Acetyltransf_1"/>
    <property type="match status" value="1"/>
</dbReference>
<evidence type="ECO:0000313" key="5">
    <source>
        <dbReference type="Proteomes" id="UP001196565"/>
    </source>
</evidence>
<name>A0ABS7A350_9PROT</name>
<dbReference type="PANTHER" id="PTHR43877:SF2">
    <property type="entry name" value="AMINOALKYLPHOSPHONATE N-ACETYLTRANSFERASE-RELATED"/>
    <property type="match status" value="1"/>
</dbReference>
<reference evidence="4 5" key="1">
    <citation type="submission" date="2021-07" db="EMBL/GenBank/DDBJ databases">
        <authorList>
            <person name="So Y."/>
        </authorList>
    </citation>
    <scope>NUCLEOTIDE SEQUENCE [LARGE SCALE GENOMIC DNA]</scope>
    <source>
        <strain evidence="4 5">HJA6</strain>
    </source>
</reference>
<gene>
    <name evidence="4" type="ORF">KPL78_02605</name>
</gene>
<dbReference type="InterPro" id="IPR000182">
    <property type="entry name" value="GNAT_dom"/>
</dbReference>
<dbReference type="PROSITE" id="PS51186">
    <property type="entry name" value="GNAT"/>
    <property type="match status" value="1"/>
</dbReference>
<dbReference type="EMBL" id="JAHYBZ010000001">
    <property type="protein sequence ID" value="MBW6396716.1"/>
    <property type="molecule type" value="Genomic_DNA"/>
</dbReference>
<dbReference type="Proteomes" id="UP001196565">
    <property type="component" value="Unassembled WGS sequence"/>
</dbReference>
<keyword evidence="5" id="KW-1185">Reference proteome</keyword>
<dbReference type="InterPro" id="IPR050832">
    <property type="entry name" value="Bact_Acetyltransf"/>
</dbReference>
<dbReference type="GO" id="GO:0016746">
    <property type="term" value="F:acyltransferase activity"/>
    <property type="evidence" value="ECO:0007669"/>
    <property type="project" value="UniProtKB-KW"/>
</dbReference>